<dbReference type="InterPro" id="IPR011089">
    <property type="entry name" value="GmrSD_C"/>
</dbReference>
<organism evidence="3 4">
    <name type="scientific">Bifidobacterium minimum</name>
    <dbReference type="NCBI Taxonomy" id="1693"/>
    <lineage>
        <taxon>Bacteria</taxon>
        <taxon>Bacillati</taxon>
        <taxon>Actinomycetota</taxon>
        <taxon>Actinomycetes</taxon>
        <taxon>Bifidobacteriales</taxon>
        <taxon>Bifidobacteriaceae</taxon>
        <taxon>Bifidobacterium</taxon>
    </lineage>
</organism>
<gene>
    <name evidence="3" type="ORF">BMIN_0933</name>
</gene>
<accession>A0A087BR53</accession>
<dbReference type="Pfam" id="PF07510">
    <property type="entry name" value="GmrSD_C"/>
    <property type="match status" value="1"/>
</dbReference>
<keyword evidence="1" id="KW-0812">Transmembrane</keyword>
<dbReference type="EMBL" id="JGZD01000006">
    <property type="protein sequence ID" value="KFI73503.1"/>
    <property type="molecule type" value="Genomic_DNA"/>
</dbReference>
<keyword evidence="1" id="KW-1133">Transmembrane helix</keyword>
<comment type="caution">
    <text evidence="3">The sequence shown here is derived from an EMBL/GenBank/DDBJ whole genome shotgun (WGS) entry which is preliminary data.</text>
</comment>
<dbReference type="eggNOG" id="COG2356">
    <property type="taxonomic scope" value="Bacteria"/>
</dbReference>
<feature type="transmembrane region" description="Helical" evidence="1">
    <location>
        <begin position="43"/>
        <end position="64"/>
    </location>
</feature>
<reference evidence="3 4" key="1">
    <citation type="submission" date="2014-03" db="EMBL/GenBank/DDBJ databases">
        <title>Genomics of Bifidobacteria.</title>
        <authorList>
            <person name="Ventura M."/>
            <person name="Milani C."/>
            <person name="Lugli G.A."/>
        </authorList>
    </citation>
    <scope>NUCLEOTIDE SEQUENCE [LARGE SCALE GENOMIC DNA]</scope>
    <source>
        <strain evidence="3 4">LMG 11592</strain>
    </source>
</reference>
<feature type="domain" description="GmrSD restriction endonucleases C-terminal" evidence="2">
    <location>
        <begin position="118"/>
        <end position="256"/>
    </location>
</feature>
<dbReference type="PANTHER" id="PTHR24094:SF15">
    <property type="entry name" value="AMP-DEPENDENT SYNTHETASE_LIGASE DOMAIN-CONTAINING PROTEIN-RELATED"/>
    <property type="match status" value="1"/>
</dbReference>
<dbReference type="AlphaFoldDB" id="A0A087BR53"/>
<protein>
    <submittedName>
        <fullName evidence="3">Extracellular deoxyribonuclease</fullName>
    </submittedName>
</protein>
<evidence type="ECO:0000256" key="1">
    <source>
        <dbReference type="SAM" id="Phobius"/>
    </source>
</evidence>
<dbReference type="PANTHER" id="PTHR24094">
    <property type="entry name" value="SECRETED PROTEIN"/>
    <property type="match status" value="1"/>
</dbReference>
<sequence>MRFDGVGGGFMDERRADGRWTYADAMQRDPWRRGIVRRAVRRISVLMAWSLIAGVVIGFALPWVSAPVGEHVGLRRAVGVAFETMESLMVDDHPDGRGYDRASFDYRGTDDDGDGCDVRDEVLARDMTDVRVDPSDGCTVRRGVLEDPYTGSTIRFTRGSRTSSMVQIDHVVALENAWRSGARGWDSQTRRRFGNDQHNLMAVDGDANEDKGSASAAYWLPSNTGYRCRYVARQIAVKSEYGLSVTTAERRAMTRVLGGCPGQALPDTDASES</sequence>
<keyword evidence="4" id="KW-1185">Reference proteome</keyword>
<proteinExistence type="predicted"/>
<dbReference type="Proteomes" id="UP000029014">
    <property type="component" value="Unassembled WGS sequence"/>
</dbReference>
<evidence type="ECO:0000259" key="2">
    <source>
        <dbReference type="Pfam" id="PF07510"/>
    </source>
</evidence>
<dbReference type="STRING" id="1693.BMIN_0933"/>
<evidence type="ECO:0000313" key="3">
    <source>
        <dbReference type="EMBL" id="KFI73503.1"/>
    </source>
</evidence>
<name>A0A087BR53_9BIFI</name>
<evidence type="ECO:0000313" key="4">
    <source>
        <dbReference type="Proteomes" id="UP000029014"/>
    </source>
</evidence>
<keyword evidence="1" id="KW-0472">Membrane</keyword>